<dbReference type="InterPro" id="IPR041401">
    <property type="entry name" value="TseB-like_dom"/>
</dbReference>
<dbReference type="SUPFAM" id="SSF54403">
    <property type="entry name" value="Cystatin/monellin"/>
    <property type="match status" value="2"/>
</dbReference>
<protein>
    <recommendedName>
        <fullName evidence="1">Cell wall elongation regulator TseB-like domain-containing protein</fullName>
    </recommendedName>
</protein>
<evidence type="ECO:0000313" key="3">
    <source>
        <dbReference type="Proteomes" id="UP000288197"/>
    </source>
</evidence>
<dbReference type="EMBL" id="NGJX01000004">
    <property type="protein sequence ID" value="RSU02638.1"/>
    <property type="molecule type" value="Genomic_DNA"/>
</dbReference>
<reference evidence="2 3" key="1">
    <citation type="submission" date="2017-05" db="EMBL/GenBank/DDBJ databases">
        <title>Vagococcus spp. assemblies.</title>
        <authorList>
            <person name="Gulvik C.A."/>
        </authorList>
    </citation>
    <scope>NUCLEOTIDE SEQUENCE [LARGE SCALE GENOMIC DNA]</scope>
    <source>
        <strain evidence="2 3">NCFB 2497</strain>
    </source>
</reference>
<dbReference type="AlphaFoldDB" id="A0A369AXC0"/>
<organism evidence="2 3">
    <name type="scientific">Vagococcus fluvialis</name>
    <dbReference type="NCBI Taxonomy" id="2738"/>
    <lineage>
        <taxon>Bacteria</taxon>
        <taxon>Bacillati</taxon>
        <taxon>Bacillota</taxon>
        <taxon>Bacilli</taxon>
        <taxon>Lactobacillales</taxon>
        <taxon>Enterococcaceae</taxon>
        <taxon>Vagococcus</taxon>
    </lineage>
</organism>
<evidence type="ECO:0000259" key="1">
    <source>
        <dbReference type="Pfam" id="PF17881"/>
    </source>
</evidence>
<dbReference type="InterPro" id="IPR046350">
    <property type="entry name" value="Cystatin_sf"/>
</dbReference>
<dbReference type="Proteomes" id="UP000288197">
    <property type="component" value="Unassembled WGS sequence"/>
</dbReference>
<sequence>MGDDSVNRKSNRQLKIIGLVLILTVLLISIVLFQSASPMRKAKKQGIKISREIANIETVDDFYWFTREKTYFTVVGKDASDTEKIVFIPQDGTEAVVMNADKGIESSEAVQKVLDLKETKKIKKVSLGLYDNKPVWEVVADSIDQGIKYYLIDFNQGEIVNTIS</sequence>
<evidence type="ECO:0000313" key="2">
    <source>
        <dbReference type="EMBL" id="RSU02638.1"/>
    </source>
</evidence>
<keyword evidence="3" id="KW-1185">Reference proteome</keyword>
<name>A0A369AXC0_9ENTE</name>
<dbReference type="Pfam" id="PF17881">
    <property type="entry name" value="TseB"/>
    <property type="match status" value="1"/>
</dbReference>
<accession>A0A369AXC0</accession>
<gene>
    <name evidence="2" type="ORF">CBF32_05055</name>
</gene>
<proteinExistence type="predicted"/>
<comment type="caution">
    <text evidence="2">The sequence shown here is derived from an EMBL/GenBank/DDBJ whole genome shotgun (WGS) entry which is preliminary data.</text>
</comment>
<dbReference type="Gene3D" id="3.10.450.40">
    <property type="match status" value="2"/>
</dbReference>
<feature type="domain" description="Cell wall elongation regulator TseB-like" evidence="1">
    <location>
        <begin position="47"/>
        <end position="89"/>
    </location>
</feature>